<organism evidence="2 3">
    <name type="scientific">Sesamum alatum</name>
    <dbReference type="NCBI Taxonomy" id="300844"/>
    <lineage>
        <taxon>Eukaryota</taxon>
        <taxon>Viridiplantae</taxon>
        <taxon>Streptophyta</taxon>
        <taxon>Embryophyta</taxon>
        <taxon>Tracheophyta</taxon>
        <taxon>Spermatophyta</taxon>
        <taxon>Magnoliopsida</taxon>
        <taxon>eudicotyledons</taxon>
        <taxon>Gunneridae</taxon>
        <taxon>Pentapetalae</taxon>
        <taxon>asterids</taxon>
        <taxon>lamiids</taxon>
        <taxon>Lamiales</taxon>
        <taxon>Pedaliaceae</taxon>
        <taxon>Sesamum</taxon>
    </lineage>
</organism>
<evidence type="ECO:0000256" key="1">
    <source>
        <dbReference type="SAM" id="MobiDB-lite"/>
    </source>
</evidence>
<dbReference type="Proteomes" id="UP001293254">
    <property type="component" value="Unassembled WGS sequence"/>
</dbReference>
<feature type="compositionally biased region" description="Low complexity" evidence="1">
    <location>
        <begin position="215"/>
        <end position="242"/>
    </location>
</feature>
<feature type="compositionally biased region" description="Acidic residues" evidence="1">
    <location>
        <begin position="60"/>
        <end position="70"/>
    </location>
</feature>
<feature type="compositionally biased region" description="Acidic residues" evidence="1">
    <location>
        <begin position="109"/>
        <end position="120"/>
    </location>
</feature>
<proteinExistence type="predicted"/>
<evidence type="ECO:0000313" key="2">
    <source>
        <dbReference type="EMBL" id="KAK4427343.1"/>
    </source>
</evidence>
<accession>A0AAE1YBZ2</accession>
<dbReference type="AlphaFoldDB" id="A0AAE1YBZ2"/>
<sequence>MFDMYKCHGVYCVELYIVDVDIDIDINIPPHVDKDGTEEDENTADKDLTLGSMRGSGTEIETETNNEDDSSNIADTESCSEDESLGDFDYFAEGDSLSDPDIPVANDEPAFDGEEDDVQSDPDVLDVRKVEVPHEEIVMPPHFKRLPGRPKKLRKKGDDEINIGGRVTKRGSTMTCSKCGKGDHNIRTCKNPPRQSKVVAAEGSRGHTNAGRGRGTVVATSGGTTTAAGRGTTTTTTTTGSVAIGRGRGRGKGRGPLSGIGNWNGIGMSTMQHFIPANKIRRQSTRLGDAMFSSQASSNNFSVVTDHGES</sequence>
<gene>
    <name evidence="2" type="ORF">Salat_1503200</name>
</gene>
<evidence type="ECO:0000313" key="3">
    <source>
        <dbReference type="Proteomes" id="UP001293254"/>
    </source>
</evidence>
<feature type="region of interest" description="Disordered" evidence="1">
    <location>
        <begin position="29"/>
        <end position="120"/>
    </location>
</feature>
<reference evidence="2" key="2">
    <citation type="journal article" date="2024" name="Plant">
        <title>Genomic evolution and insights into agronomic trait innovations of Sesamum species.</title>
        <authorList>
            <person name="Miao H."/>
            <person name="Wang L."/>
            <person name="Qu L."/>
            <person name="Liu H."/>
            <person name="Sun Y."/>
            <person name="Le M."/>
            <person name="Wang Q."/>
            <person name="Wei S."/>
            <person name="Zheng Y."/>
            <person name="Lin W."/>
            <person name="Duan Y."/>
            <person name="Cao H."/>
            <person name="Xiong S."/>
            <person name="Wang X."/>
            <person name="Wei L."/>
            <person name="Li C."/>
            <person name="Ma Q."/>
            <person name="Ju M."/>
            <person name="Zhao R."/>
            <person name="Li G."/>
            <person name="Mu C."/>
            <person name="Tian Q."/>
            <person name="Mei H."/>
            <person name="Zhang T."/>
            <person name="Gao T."/>
            <person name="Zhang H."/>
        </authorList>
    </citation>
    <scope>NUCLEOTIDE SEQUENCE</scope>
    <source>
        <strain evidence="2">3651</strain>
    </source>
</reference>
<dbReference type="EMBL" id="JACGWO010000005">
    <property type="protein sequence ID" value="KAK4427343.1"/>
    <property type="molecule type" value="Genomic_DNA"/>
</dbReference>
<protein>
    <submittedName>
        <fullName evidence="2">Uncharacterized protein</fullName>
    </submittedName>
</protein>
<comment type="caution">
    <text evidence="2">The sequence shown here is derived from an EMBL/GenBank/DDBJ whole genome shotgun (WGS) entry which is preliminary data.</text>
</comment>
<feature type="region of interest" description="Disordered" evidence="1">
    <location>
        <begin position="189"/>
        <end position="256"/>
    </location>
</feature>
<reference evidence="2" key="1">
    <citation type="submission" date="2020-06" db="EMBL/GenBank/DDBJ databases">
        <authorList>
            <person name="Li T."/>
            <person name="Hu X."/>
            <person name="Zhang T."/>
            <person name="Song X."/>
            <person name="Zhang H."/>
            <person name="Dai N."/>
            <person name="Sheng W."/>
            <person name="Hou X."/>
            <person name="Wei L."/>
        </authorList>
    </citation>
    <scope>NUCLEOTIDE SEQUENCE</scope>
    <source>
        <strain evidence="2">3651</strain>
        <tissue evidence="2">Leaf</tissue>
    </source>
</reference>
<name>A0AAE1YBZ2_9LAMI</name>
<feature type="compositionally biased region" description="Acidic residues" evidence="1">
    <location>
        <begin position="78"/>
        <end position="98"/>
    </location>
</feature>
<keyword evidence="3" id="KW-1185">Reference proteome</keyword>